<keyword evidence="1" id="KW-0175">Coiled coil</keyword>
<feature type="compositionally biased region" description="Basic and acidic residues" evidence="2">
    <location>
        <begin position="318"/>
        <end position="347"/>
    </location>
</feature>
<reference evidence="3 4" key="1">
    <citation type="journal article" date="2024" name="BMC Biol.">
        <title>Comparative genomics of Ascetosporea gives new insight into the evolutionary basis for animal parasitism in Rhizaria.</title>
        <authorList>
            <person name="Hiltunen Thoren M."/>
            <person name="Onut-Brannstrom I."/>
            <person name="Alfjorden A."/>
            <person name="Peckova H."/>
            <person name="Swords F."/>
            <person name="Hooper C."/>
            <person name="Holzer A.S."/>
            <person name="Bass D."/>
            <person name="Burki F."/>
        </authorList>
    </citation>
    <scope>NUCLEOTIDE SEQUENCE [LARGE SCALE GENOMIC DNA]</scope>
    <source>
        <strain evidence="3">20-A016</strain>
    </source>
</reference>
<feature type="region of interest" description="Disordered" evidence="2">
    <location>
        <begin position="311"/>
        <end position="367"/>
    </location>
</feature>
<feature type="non-terminal residue" evidence="3">
    <location>
        <position position="1"/>
    </location>
</feature>
<dbReference type="EMBL" id="JBDODL010001894">
    <property type="protein sequence ID" value="MES1921880.1"/>
    <property type="molecule type" value="Genomic_DNA"/>
</dbReference>
<name>A0ABV2AQD2_9EUKA</name>
<feature type="compositionally biased region" description="Polar residues" evidence="2">
    <location>
        <begin position="278"/>
        <end position="296"/>
    </location>
</feature>
<accession>A0ABV2AQD2</accession>
<protein>
    <recommendedName>
        <fullName evidence="5">Ycf1</fullName>
    </recommendedName>
</protein>
<evidence type="ECO:0000256" key="2">
    <source>
        <dbReference type="SAM" id="MobiDB-lite"/>
    </source>
</evidence>
<gene>
    <name evidence="3" type="ORF">MHBO_003413</name>
</gene>
<feature type="region of interest" description="Disordered" evidence="2">
    <location>
        <begin position="276"/>
        <end position="298"/>
    </location>
</feature>
<evidence type="ECO:0000313" key="3">
    <source>
        <dbReference type="EMBL" id="MES1921880.1"/>
    </source>
</evidence>
<feature type="compositionally biased region" description="Basic residues" evidence="2">
    <location>
        <begin position="59"/>
        <end position="76"/>
    </location>
</feature>
<organism evidence="3 4">
    <name type="scientific">Bonamia ostreae</name>
    <dbReference type="NCBI Taxonomy" id="126728"/>
    <lineage>
        <taxon>Eukaryota</taxon>
        <taxon>Sar</taxon>
        <taxon>Rhizaria</taxon>
        <taxon>Endomyxa</taxon>
        <taxon>Ascetosporea</taxon>
        <taxon>Haplosporida</taxon>
        <taxon>Bonamia</taxon>
    </lineage>
</organism>
<feature type="region of interest" description="Disordered" evidence="2">
    <location>
        <begin position="31"/>
        <end position="84"/>
    </location>
</feature>
<comment type="caution">
    <text evidence="3">The sequence shown here is derived from an EMBL/GenBank/DDBJ whole genome shotgun (WGS) entry which is preliminary data.</text>
</comment>
<feature type="non-terminal residue" evidence="3">
    <location>
        <position position="406"/>
    </location>
</feature>
<evidence type="ECO:0000256" key="1">
    <source>
        <dbReference type="SAM" id="Coils"/>
    </source>
</evidence>
<dbReference type="Proteomes" id="UP001439008">
    <property type="component" value="Unassembled WGS sequence"/>
</dbReference>
<evidence type="ECO:0000313" key="4">
    <source>
        <dbReference type="Proteomes" id="UP001439008"/>
    </source>
</evidence>
<evidence type="ECO:0008006" key="5">
    <source>
        <dbReference type="Google" id="ProtNLM"/>
    </source>
</evidence>
<feature type="compositionally biased region" description="Basic and acidic residues" evidence="2">
    <location>
        <begin position="31"/>
        <end position="52"/>
    </location>
</feature>
<proteinExistence type="predicted"/>
<sequence length="406" mass="48197">ITEGIESSKEKTRSRRKLHFKKLSQDYLTEKSKIEITENKKNDKIKTEKPKLQTEIPKQKTKKPKKQTKKPNKNKKSKWEEKEERELQQQNLEKLLLFEKEQSEKYRFLPEWNNLPSALLLKKRLSSVRKDLLNRLKSLLQIHEDTKKEREIFVKEFFRQRSKDEAFKERLRCITETDLWRKENLAEKSRLIEKIENERQKVKEQKKISQNINDDLDFALKVIIKNHLTIRNEQIERKNKHESLRERNLAIIKKFDKKKLEERQIGKQTGTKFAKISNEWTSKNKPKTSKFSSQIEKPSYKKSELKSILEQNLNQNRKSSETSNEKNGEKKSIFGKNLTEKNDEKKSIFGKNLTGKNGEKKSIFGKNLAEKNDVKKSIFGKNLAEKNDVKKSIFGKNLAEKNDVKK</sequence>
<keyword evidence="4" id="KW-1185">Reference proteome</keyword>
<feature type="compositionally biased region" description="Basic and acidic residues" evidence="2">
    <location>
        <begin position="357"/>
        <end position="367"/>
    </location>
</feature>
<feature type="coiled-coil region" evidence="1">
    <location>
        <begin position="181"/>
        <end position="215"/>
    </location>
</feature>